<name>A0ACC3CAH5_PYRYE</name>
<organism evidence="1 2">
    <name type="scientific">Pyropia yezoensis</name>
    <name type="common">Susabi-nori</name>
    <name type="synonym">Porphyra yezoensis</name>
    <dbReference type="NCBI Taxonomy" id="2788"/>
    <lineage>
        <taxon>Eukaryota</taxon>
        <taxon>Rhodophyta</taxon>
        <taxon>Bangiophyceae</taxon>
        <taxon>Bangiales</taxon>
        <taxon>Bangiaceae</taxon>
        <taxon>Pyropia</taxon>
    </lineage>
</organism>
<protein>
    <submittedName>
        <fullName evidence="1">Uncharacterized protein</fullName>
    </submittedName>
</protein>
<dbReference type="Proteomes" id="UP000798662">
    <property type="component" value="Chromosome 3"/>
</dbReference>
<accession>A0ACC3CAH5</accession>
<keyword evidence="2" id="KW-1185">Reference proteome</keyword>
<reference evidence="1" key="1">
    <citation type="submission" date="2019-11" db="EMBL/GenBank/DDBJ databases">
        <title>Nori genome reveals adaptations in red seaweeds to the harsh intertidal environment.</title>
        <authorList>
            <person name="Wang D."/>
            <person name="Mao Y."/>
        </authorList>
    </citation>
    <scope>NUCLEOTIDE SEQUENCE</scope>
    <source>
        <tissue evidence="1">Gametophyte</tissue>
    </source>
</reference>
<evidence type="ECO:0000313" key="2">
    <source>
        <dbReference type="Proteomes" id="UP000798662"/>
    </source>
</evidence>
<dbReference type="EMBL" id="CM020620">
    <property type="protein sequence ID" value="KAK1867271.1"/>
    <property type="molecule type" value="Genomic_DNA"/>
</dbReference>
<comment type="caution">
    <text evidence="1">The sequence shown here is derived from an EMBL/GenBank/DDBJ whole genome shotgun (WGS) entry which is preliminary data.</text>
</comment>
<evidence type="ECO:0000313" key="1">
    <source>
        <dbReference type="EMBL" id="KAK1867271.1"/>
    </source>
</evidence>
<proteinExistence type="predicted"/>
<gene>
    <name evidence="1" type="ORF">I4F81_009778</name>
</gene>
<sequence>MDGGLAGVPPSTGASATALEESAALRARLAVAEADLTQTQAALVAAQADLTDRDDAAAANAVGGGGAPAGAGGRGGAAVDGVPAAPAASGDAGTPAPDAIAPAATGAGQAPLAGGAVPGGAPLGTDAPGDYADDAEGDGGDSDGGGSWNPARRDGGGAGPGGRWTRTNLDGVASYDDGFDFYKSYTPSDWLRGFDIPRAVVRPDGMPMPFTPADPVHTATFPVGSRDELEARHWYCSLAWLEQLYNDALAARHSTGHTVDALYEQLEYVVGSTRRIHALGVSRYDYLALRQSEPNLADAFAHADAVPRNSLRGDGARRFLSRVARAETHASAKIGAAERGFSYGKRGNRGEAGAAESTSGGKRRRKHRKRLPRPSSTSTVPVYEALRAALPRWLQLGVSPWVADTIKNGVDIEWISTPTPFVSVEYPLTEDDHAFMKGEIARELDNKAI</sequence>